<dbReference type="InterPro" id="IPR013083">
    <property type="entry name" value="Znf_RING/FYVE/PHD"/>
</dbReference>
<keyword evidence="5" id="KW-0175">Coiled coil</keyword>
<dbReference type="InterPro" id="IPR001841">
    <property type="entry name" value="Znf_RING"/>
</dbReference>
<dbReference type="Proteomes" id="UP000807342">
    <property type="component" value="Unassembled WGS sequence"/>
</dbReference>
<keyword evidence="8" id="KW-1185">Reference proteome</keyword>
<keyword evidence="1" id="KW-0479">Metal-binding</keyword>
<evidence type="ECO:0000256" key="2">
    <source>
        <dbReference type="ARBA" id="ARBA00022771"/>
    </source>
</evidence>
<dbReference type="OrthoDB" id="6105938at2759"/>
<proteinExistence type="predicted"/>
<comment type="caution">
    <text evidence="7">The sequence shown here is derived from an EMBL/GenBank/DDBJ whole genome shotgun (WGS) entry which is preliminary data.</text>
</comment>
<dbReference type="Pfam" id="PF13639">
    <property type="entry name" value="zf-RING_2"/>
    <property type="match status" value="1"/>
</dbReference>
<keyword evidence="2 4" id="KW-0863">Zinc-finger</keyword>
<dbReference type="PROSITE" id="PS00518">
    <property type="entry name" value="ZF_RING_1"/>
    <property type="match status" value="1"/>
</dbReference>
<evidence type="ECO:0000313" key="8">
    <source>
        <dbReference type="Proteomes" id="UP000807342"/>
    </source>
</evidence>
<dbReference type="AlphaFoldDB" id="A0A9P5X723"/>
<name>A0A9P5X723_9AGAR</name>
<evidence type="ECO:0000256" key="4">
    <source>
        <dbReference type="PROSITE-ProRule" id="PRU00175"/>
    </source>
</evidence>
<dbReference type="Gene3D" id="3.30.40.10">
    <property type="entry name" value="Zinc/RING finger domain, C3HC4 (zinc finger)"/>
    <property type="match status" value="1"/>
</dbReference>
<evidence type="ECO:0000256" key="3">
    <source>
        <dbReference type="ARBA" id="ARBA00022833"/>
    </source>
</evidence>
<sequence>MAASFSVRGECKICLDEKLEIEAFRVFPCGHCFCKSCIHDLYSRGERRKTPCPLCRKPWFKNDANQLVFHPVIVDPSGSSIEYVIDGINRMNETCKTISVKRAHTKLTKAAENIEEANADRLRKAIEDFAQRIIPLFEELDLGRRRIQELEENQRNDSLDLATKRHRLESLEKETSSLRKSNETLQINYLQALESAGTLRVKAEELQSNLSDARKNLATKEDEHRRAMDSIGRFKSSDAAKSKKLKTLKKEVDELAIKLQEKENMVEEQSSLMDLDHDLPLTATGPLSSTHSSGLSSLRVHSKEEGWVDVGNFEFEGMPRPGFGSAWNIANKKVNSVLKKPQPSGSKANPKFPLNLDAKGRPTIAVHVGPKSTIRVGQPF</sequence>
<accession>A0A9P5X723</accession>
<dbReference type="EMBL" id="MU151342">
    <property type="protein sequence ID" value="KAF9444869.1"/>
    <property type="molecule type" value="Genomic_DNA"/>
</dbReference>
<evidence type="ECO:0000313" key="7">
    <source>
        <dbReference type="EMBL" id="KAF9444869.1"/>
    </source>
</evidence>
<dbReference type="PROSITE" id="PS50089">
    <property type="entry name" value="ZF_RING_2"/>
    <property type="match status" value="1"/>
</dbReference>
<dbReference type="SMART" id="SM00184">
    <property type="entry name" value="RING"/>
    <property type="match status" value="1"/>
</dbReference>
<dbReference type="GO" id="GO:0008270">
    <property type="term" value="F:zinc ion binding"/>
    <property type="evidence" value="ECO:0007669"/>
    <property type="project" value="UniProtKB-KW"/>
</dbReference>
<feature type="coiled-coil region" evidence="5">
    <location>
        <begin position="168"/>
        <end position="272"/>
    </location>
</feature>
<dbReference type="InterPro" id="IPR017907">
    <property type="entry name" value="Znf_RING_CS"/>
</dbReference>
<gene>
    <name evidence="7" type="ORF">P691DRAFT_806567</name>
</gene>
<reference evidence="7" key="1">
    <citation type="submission" date="2020-11" db="EMBL/GenBank/DDBJ databases">
        <authorList>
            <consortium name="DOE Joint Genome Institute"/>
            <person name="Ahrendt S."/>
            <person name="Riley R."/>
            <person name="Andreopoulos W."/>
            <person name="Labutti K."/>
            <person name="Pangilinan J."/>
            <person name="Ruiz-Duenas F.J."/>
            <person name="Barrasa J.M."/>
            <person name="Sanchez-Garcia M."/>
            <person name="Camarero S."/>
            <person name="Miyauchi S."/>
            <person name="Serrano A."/>
            <person name="Linde D."/>
            <person name="Babiker R."/>
            <person name="Drula E."/>
            <person name="Ayuso-Fernandez I."/>
            <person name="Pacheco R."/>
            <person name="Padilla G."/>
            <person name="Ferreira P."/>
            <person name="Barriuso J."/>
            <person name="Kellner H."/>
            <person name="Castanera R."/>
            <person name="Alfaro M."/>
            <person name="Ramirez L."/>
            <person name="Pisabarro A.G."/>
            <person name="Kuo A."/>
            <person name="Tritt A."/>
            <person name="Lipzen A."/>
            <person name="He G."/>
            <person name="Yan M."/>
            <person name="Ng V."/>
            <person name="Cullen D."/>
            <person name="Martin F."/>
            <person name="Rosso M.-N."/>
            <person name="Henrissat B."/>
            <person name="Hibbett D."/>
            <person name="Martinez A.T."/>
            <person name="Grigoriev I.V."/>
        </authorList>
    </citation>
    <scope>NUCLEOTIDE SEQUENCE</scope>
    <source>
        <strain evidence="7">MF-IS2</strain>
    </source>
</reference>
<organism evidence="7 8">
    <name type="scientific">Macrolepiota fuliginosa MF-IS2</name>
    <dbReference type="NCBI Taxonomy" id="1400762"/>
    <lineage>
        <taxon>Eukaryota</taxon>
        <taxon>Fungi</taxon>
        <taxon>Dikarya</taxon>
        <taxon>Basidiomycota</taxon>
        <taxon>Agaricomycotina</taxon>
        <taxon>Agaricomycetes</taxon>
        <taxon>Agaricomycetidae</taxon>
        <taxon>Agaricales</taxon>
        <taxon>Agaricineae</taxon>
        <taxon>Agaricaceae</taxon>
        <taxon>Macrolepiota</taxon>
    </lineage>
</organism>
<evidence type="ECO:0000256" key="1">
    <source>
        <dbReference type="ARBA" id="ARBA00022723"/>
    </source>
</evidence>
<keyword evidence="3" id="KW-0862">Zinc</keyword>
<evidence type="ECO:0000259" key="6">
    <source>
        <dbReference type="PROSITE" id="PS50089"/>
    </source>
</evidence>
<protein>
    <recommendedName>
        <fullName evidence="6">RING-type domain-containing protein</fullName>
    </recommendedName>
</protein>
<feature type="domain" description="RING-type" evidence="6">
    <location>
        <begin position="11"/>
        <end position="56"/>
    </location>
</feature>
<dbReference type="SUPFAM" id="SSF57850">
    <property type="entry name" value="RING/U-box"/>
    <property type="match status" value="1"/>
</dbReference>
<evidence type="ECO:0000256" key="5">
    <source>
        <dbReference type="SAM" id="Coils"/>
    </source>
</evidence>